<dbReference type="AlphaFoldDB" id="A0A8E2A7G3"/>
<protein>
    <submittedName>
        <fullName evidence="1">Uncharacterized protein</fullName>
    </submittedName>
</protein>
<evidence type="ECO:0000313" key="1">
    <source>
        <dbReference type="EMBL" id="NYI50291.1"/>
    </source>
</evidence>
<dbReference type="Proteomes" id="UP000574332">
    <property type="component" value="Unassembled WGS sequence"/>
</dbReference>
<comment type="caution">
    <text evidence="1">The sequence shown here is derived from an EMBL/GenBank/DDBJ whole genome shotgun (WGS) entry which is preliminary data.</text>
</comment>
<reference evidence="1 2" key="1">
    <citation type="submission" date="2020-07" db="EMBL/GenBank/DDBJ databases">
        <title>Genomic Encyclopedia of Type Strains, Phase IV (KMG-IV): sequencing the most valuable type-strain genomes for metagenomic binning, comparative biology and taxonomic classification.</title>
        <authorList>
            <person name="Goeker M."/>
        </authorList>
    </citation>
    <scope>NUCLEOTIDE SEQUENCE [LARGE SCALE GENOMIC DNA]</scope>
    <source>
        <strain evidence="1 2">DSM 23697</strain>
    </source>
</reference>
<organism evidence="1 2">
    <name type="scientific">Macellibacteroides fermentans</name>
    <dbReference type="NCBI Taxonomy" id="879969"/>
    <lineage>
        <taxon>Bacteria</taxon>
        <taxon>Pseudomonadati</taxon>
        <taxon>Bacteroidota</taxon>
        <taxon>Bacteroidia</taxon>
        <taxon>Bacteroidales</taxon>
        <taxon>Porphyromonadaceae</taxon>
        <taxon>Macellibacteroides</taxon>
    </lineage>
</organism>
<evidence type="ECO:0000313" key="2">
    <source>
        <dbReference type="Proteomes" id="UP000574332"/>
    </source>
</evidence>
<proteinExistence type="predicted"/>
<keyword evidence="2" id="KW-1185">Reference proteome</keyword>
<name>A0A8E2A7G3_9PORP</name>
<accession>A0A8E2A7G3</accession>
<sequence length="38" mass="4350">MKNQTGKDVESKGKWFSLEITGWNGGVAYEPLTLRHDR</sequence>
<dbReference type="EMBL" id="JACCCY010000003">
    <property type="protein sequence ID" value="NYI50291.1"/>
    <property type="molecule type" value="Genomic_DNA"/>
</dbReference>
<gene>
    <name evidence="1" type="ORF">F5613_002421</name>
</gene>